<dbReference type="AlphaFoldDB" id="A0AAD5U5U7"/>
<comment type="caution">
    <text evidence="2">The sequence shown here is derived from an EMBL/GenBank/DDBJ whole genome shotgun (WGS) entry which is preliminary data.</text>
</comment>
<accession>A0AAD5U5U7</accession>
<dbReference type="Proteomes" id="UP001211065">
    <property type="component" value="Unassembled WGS sequence"/>
</dbReference>
<sequence>MKLCITFLLSVVVAKQLKIDLLNPPSWARNWNSIDQLNKINLLEETATRLNDLISSNTYNSLYTDLVNAEIISYDKSLDFSLAFHIIHDNVFLLVDFSDCKTFKEEKKNDFDFKLNNSSDILNQYLSKKSDYIYLSNYTTLTASKNINSCLNSCVSDVIKHLNIWEEENYSEGRLILFSPVAIDECSLIYMSNNGLLFFEDHYNYRANFKNLDSEKIFVSNVKNITFLLGKFNNEKELDSGFKVFKLKKTLCYSDELNKMFSSLNSSLIEIDEKCKNFFFMVNLFQYVHLFKEIFWDLSWPNLQNLFSANVPNSPLAENFTTATCRTWNEVKFKDQQLILPYINTGESANPTVKNIYDFFKIALKIIISNPLQNSSSLVNINEETINVISDYCVACGERFPSASYYELFNAVKKVTVYECKETLISGLGKRIENLKADALSKLKNLKQSLPQLSPSNVVKRSLPGRKLQFGEAEKEKFFYFPKCAVGDLLQINVTELKLDENLKAMLTKYPLKGGDSLQMQVKVNLVPSANLINLFDFDEIENKTFIGEELESFIEFVSLPDNSNDYFNTTDDSFFIHLLKLKKPLFGEVRLHFEILKDSTLYKKYPFLNAVFENFSLAKKLKFNSVFYCGNIPNIKQPLFEYSDNRFYAAPAEQRTTPANLINFFKNYYTSKIEDHAFKWTKIFDLKNSNSEEFPIKYNVLFWNFEGLTSPYGIETLKILIPESGLALITAPVETAPIFVEINSEFFSIAQDCKTNDNADDEALKKLFIFRKDLYEMIENCPFNDPLDTDEEGFNFKEYADRYNIIIPAVYLLRKTSNGETV</sequence>
<keyword evidence="1" id="KW-0732">Signal</keyword>
<evidence type="ECO:0000313" key="3">
    <source>
        <dbReference type="Proteomes" id="UP001211065"/>
    </source>
</evidence>
<feature type="chain" id="PRO_5041926029" evidence="1">
    <location>
        <begin position="17"/>
        <end position="823"/>
    </location>
</feature>
<evidence type="ECO:0000313" key="2">
    <source>
        <dbReference type="EMBL" id="KAJ3222244.1"/>
    </source>
</evidence>
<organism evidence="2 3">
    <name type="scientific">Clydaea vesicula</name>
    <dbReference type="NCBI Taxonomy" id="447962"/>
    <lineage>
        <taxon>Eukaryota</taxon>
        <taxon>Fungi</taxon>
        <taxon>Fungi incertae sedis</taxon>
        <taxon>Chytridiomycota</taxon>
        <taxon>Chytridiomycota incertae sedis</taxon>
        <taxon>Chytridiomycetes</taxon>
        <taxon>Lobulomycetales</taxon>
        <taxon>Lobulomycetaceae</taxon>
        <taxon>Clydaea</taxon>
    </lineage>
</organism>
<proteinExistence type="predicted"/>
<feature type="signal peptide" evidence="1">
    <location>
        <begin position="1"/>
        <end position="16"/>
    </location>
</feature>
<keyword evidence="3" id="KW-1185">Reference proteome</keyword>
<name>A0AAD5U5U7_9FUNG</name>
<protein>
    <submittedName>
        <fullName evidence="2">Uncharacterized protein</fullName>
    </submittedName>
</protein>
<evidence type="ECO:0000256" key="1">
    <source>
        <dbReference type="SAM" id="SignalP"/>
    </source>
</evidence>
<dbReference type="EMBL" id="JADGJW010000184">
    <property type="protein sequence ID" value="KAJ3222244.1"/>
    <property type="molecule type" value="Genomic_DNA"/>
</dbReference>
<gene>
    <name evidence="2" type="ORF">HK099_002519</name>
</gene>
<reference evidence="2" key="1">
    <citation type="submission" date="2020-05" db="EMBL/GenBank/DDBJ databases">
        <title>Phylogenomic resolution of chytrid fungi.</title>
        <authorList>
            <person name="Stajich J.E."/>
            <person name="Amses K."/>
            <person name="Simmons R."/>
            <person name="Seto K."/>
            <person name="Myers J."/>
            <person name="Bonds A."/>
            <person name="Quandt C.A."/>
            <person name="Barry K."/>
            <person name="Liu P."/>
            <person name="Grigoriev I."/>
            <person name="Longcore J.E."/>
            <person name="James T.Y."/>
        </authorList>
    </citation>
    <scope>NUCLEOTIDE SEQUENCE</scope>
    <source>
        <strain evidence="2">JEL0476</strain>
    </source>
</reference>